<dbReference type="SUPFAM" id="SSF48726">
    <property type="entry name" value="Immunoglobulin"/>
    <property type="match status" value="1"/>
</dbReference>
<dbReference type="InterPro" id="IPR036179">
    <property type="entry name" value="Ig-like_dom_sf"/>
</dbReference>
<feature type="domain" description="Ig-like" evidence="1">
    <location>
        <begin position="1"/>
        <end position="83"/>
    </location>
</feature>
<dbReference type="InterPro" id="IPR007110">
    <property type="entry name" value="Ig-like_dom"/>
</dbReference>
<protein>
    <recommendedName>
        <fullName evidence="1">Ig-like domain-containing protein</fullName>
    </recommendedName>
</protein>
<sequence length="114" mass="12590">MGDPGGMVICNVDSKVSRVAWLNRTTILFAGTEKWSLDPRVILMENTAVTEYSIKIQNVDIHDEGPYVCSILTNKKPKSTKVHLIVQGKTLLPSQGQYSAVRDESWNCGVLGII</sequence>
<evidence type="ECO:0000313" key="3">
    <source>
        <dbReference type="Proteomes" id="UP001153269"/>
    </source>
</evidence>
<dbReference type="InterPro" id="IPR013783">
    <property type="entry name" value="Ig-like_fold"/>
</dbReference>
<name>A0A9N7VFX6_PLEPL</name>
<dbReference type="PROSITE" id="PS50835">
    <property type="entry name" value="IG_LIKE"/>
    <property type="match status" value="1"/>
</dbReference>
<accession>A0A9N7VFX6</accession>
<dbReference type="EMBL" id="CADEAL010003953">
    <property type="protein sequence ID" value="CAB1447620.1"/>
    <property type="molecule type" value="Genomic_DNA"/>
</dbReference>
<organism evidence="2 3">
    <name type="scientific">Pleuronectes platessa</name>
    <name type="common">European plaice</name>
    <dbReference type="NCBI Taxonomy" id="8262"/>
    <lineage>
        <taxon>Eukaryota</taxon>
        <taxon>Metazoa</taxon>
        <taxon>Chordata</taxon>
        <taxon>Craniata</taxon>
        <taxon>Vertebrata</taxon>
        <taxon>Euteleostomi</taxon>
        <taxon>Actinopterygii</taxon>
        <taxon>Neopterygii</taxon>
        <taxon>Teleostei</taxon>
        <taxon>Neoteleostei</taxon>
        <taxon>Acanthomorphata</taxon>
        <taxon>Carangaria</taxon>
        <taxon>Pleuronectiformes</taxon>
        <taxon>Pleuronectoidei</taxon>
        <taxon>Pleuronectidae</taxon>
        <taxon>Pleuronectes</taxon>
    </lineage>
</organism>
<proteinExistence type="predicted"/>
<evidence type="ECO:0000259" key="1">
    <source>
        <dbReference type="PROSITE" id="PS50835"/>
    </source>
</evidence>
<evidence type="ECO:0000313" key="2">
    <source>
        <dbReference type="EMBL" id="CAB1447620.1"/>
    </source>
</evidence>
<dbReference type="Gene3D" id="2.60.40.10">
    <property type="entry name" value="Immunoglobulins"/>
    <property type="match status" value="1"/>
</dbReference>
<dbReference type="AlphaFoldDB" id="A0A9N7VFX6"/>
<comment type="caution">
    <text evidence="2">The sequence shown here is derived from an EMBL/GenBank/DDBJ whole genome shotgun (WGS) entry which is preliminary data.</text>
</comment>
<dbReference type="Proteomes" id="UP001153269">
    <property type="component" value="Unassembled WGS sequence"/>
</dbReference>
<reference evidence="2" key="1">
    <citation type="submission" date="2020-03" db="EMBL/GenBank/DDBJ databases">
        <authorList>
            <person name="Weist P."/>
        </authorList>
    </citation>
    <scope>NUCLEOTIDE SEQUENCE</scope>
</reference>
<keyword evidence="3" id="KW-1185">Reference proteome</keyword>
<gene>
    <name evidence="2" type="ORF">PLEPLA_LOCUS35300</name>
</gene>